<gene>
    <name evidence="1" type="ORF">FGO68_gene9304</name>
</gene>
<dbReference type="AlphaFoldDB" id="A0A8J8NSH7"/>
<accession>A0A8J8NSH7</accession>
<keyword evidence="2" id="KW-1185">Reference proteome</keyword>
<name>A0A8J8NSH7_HALGN</name>
<reference evidence="1" key="1">
    <citation type="submission" date="2019-06" db="EMBL/GenBank/DDBJ databases">
        <authorList>
            <person name="Zheng W."/>
        </authorList>
    </citation>
    <scope>NUCLEOTIDE SEQUENCE</scope>
    <source>
        <strain evidence="1">QDHG01</strain>
    </source>
</reference>
<evidence type="ECO:0000313" key="1">
    <source>
        <dbReference type="EMBL" id="TNV80772.1"/>
    </source>
</evidence>
<dbReference type="EMBL" id="RRYP01007057">
    <property type="protein sequence ID" value="TNV80772.1"/>
    <property type="molecule type" value="Genomic_DNA"/>
</dbReference>
<evidence type="ECO:0000313" key="2">
    <source>
        <dbReference type="Proteomes" id="UP000785679"/>
    </source>
</evidence>
<organism evidence="1 2">
    <name type="scientific">Halteria grandinella</name>
    <dbReference type="NCBI Taxonomy" id="5974"/>
    <lineage>
        <taxon>Eukaryota</taxon>
        <taxon>Sar</taxon>
        <taxon>Alveolata</taxon>
        <taxon>Ciliophora</taxon>
        <taxon>Intramacronucleata</taxon>
        <taxon>Spirotrichea</taxon>
        <taxon>Stichotrichia</taxon>
        <taxon>Sporadotrichida</taxon>
        <taxon>Halteriidae</taxon>
        <taxon>Halteria</taxon>
    </lineage>
</organism>
<protein>
    <submittedName>
        <fullName evidence="1">Uncharacterized protein</fullName>
    </submittedName>
</protein>
<sequence length="101" mass="11432">MYDEDQLITRNALDCPNMLQYNGYQARQEKLSLLLSQPKYLKRLLMEAPSLNFQISGATVSLFIAPSEPKDSPEPSSANNHLHQPPLVLQSLMVITFQTEL</sequence>
<dbReference type="Proteomes" id="UP000785679">
    <property type="component" value="Unassembled WGS sequence"/>
</dbReference>
<comment type="caution">
    <text evidence="1">The sequence shown here is derived from an EMBL/GenBank/DDBJ whole genome shotgun (WGS) entry which is preliminary data.</text>
</comment>
<proteinExistence type="predicted"/>